<dbReference type="PATRIC" id="fig|242163.4.peg.2426"/>
<protein>
    <recommendedName>
        <fullName evidence="1">Transcription regulator HTH AraC- type ligand binding domain-containing protein</fullName>
    </recommendedName>
</protein>
<accession>A0A0L0M7M4</accession>
<dbReference type="Proteomes" id="UP000036959">
    <property type="component" value="Unassembled WGS sequence"/>
</dbReference>
<gene>
    <name evidence="2" type="ORF">BVER_05226</name>
</gene>
<organism evidence="2 3">
    <name type="scientific">Candidatus Burkholderia verschuerenii</name>
    <dbReference type="NCBI Taxonomy" id="242163"/>
    <lineage>
        <taxon>Bacteria</taxon>
        <taxon>Pseudomonadati</taxon>
        <taxon>Pseudomonadota</taxon>
        <taxon>Betaproteobacteria</taxon>
        <taxon>Burkholderiales</taxon>
        <taxon>Burkholderiaceae</taxon>
        <taxon>Burkholderia</taxon>
    </lineage>
</organism>
<evidence type="ECO:0000313" key="2">
    <source>
        <dbReference type="EMBL" id="KND58261.1"/>
    </source>
</evidence>
<reference evidence="3" key="1">
    <citation type="submission" date="2015-06" db="EMBL/GenBank/DDBJ databases">
        <title>Comparative genomics of Burkholderia leaf nodule symbionts.</title>
        <authorList>
            <person name="Carlier A."/>
            <person name="Eberl L."/>
            <person name="Pinto-Carbo M."/>
        </authorList>
    </citation>
    <scope>NUCLEOTIDE SEQUENCE [LARGE SCALE GENOMIC DNA]</scope>
    <source>
        <strain evidence="3">UZHbot4</strain>
    </source>
</reference>
<feature type="domain" description="Transcription regulator HTH AraC- type ligand binding" evidence="1">
    <location>
        <begin position="31"/>
        <end position="178"/>
    </location>
</feature>
<dbReference type="RefSeq" id="WP_050455400.1">
    <property type="nucleotide sequence ID" value="NZ_LFJJ01000189.1"/>
</dbReference>
<sequence length="225" mass="25056">MLDIAHFDAAQLPEASRVTGWKRFVEDLNWELAPRDPSSETLVRARRWRAPGGFEMVNVRIDAHTITTEDRRRHNEYWLAYVLEGSARVRAQSESIALEQGDMVFGPIGHRLVFDAPDALTLEFVQLPRSGRVPRFLASAALKPVQSVRADSGAARMLATLIETFAKACDAMSEAEVRAIELSISEFFIAALAASPDRRDMTASRAVLLSRAHEAIDRQLRDAGI</sequence>
<comment type="caution">
    <text evidence="2">The sequence shown here is derived from an EMBL/GenBank/DDBJ whole genome shotgun (WGS) entry which is preliminary data.</text>
</comment>
<dbReference type="AlphaFoldDB" id="A0A0L0M7M4"/>
<name>A0A0L0M7M4_9BURK</name>
<dbReference type="SUPFAM" id="SSF51182">
    <property type="entry name" value="RmlC-like cupins"/>
    <property type="match status" value="1"/>
</dbReference>
<dbReference type="Pfam" id="PF14525">
    <property type="entry name" value="AraC_binding_2"/>
    <property type="match status" value="1"/>
</dbReference>
<dbReference type="Gene3D" id="2.60.120.10">
    <property type="entry name" value="Jelly Rolls"/>
    <property type="match status" value="1"/>
</dbReference>
<dbReference type="EMBL" id="LFJJ01000189">
    <property type="protein sequence ID" value="KND58261.1"/>
    <property type="molecule type" value="Genomic_DNA"/>
</dbReference>
<dbReference type="InterPro" id="IPR011051">
    <property type="entry name" value="RmlC_Cupin_sf"/>
</dbReference>
<keyword evidence="3" id="KW-1185">Reference proteome</keyword>
<evidence type="ECO:0000313" key="3">
    <source>
        <dbReference type="Proteomes" id="UP000036959"/>
    </source>
</evidence>
<dbReference type="InterPro" id="IPR014710">
    <property type="entry name" value="RmlC-like_jellyroll"/>
</dbReference>
<proteinExistence type="predicted"/>
<evidence type="ECO:0000259" key="1">
    <source>
        <dbReference type="Pfam" id="PF14525"/>
    </source>
</evidence>
<dbReference type="InterPro" id="IPR035418">
    <property type="entry name" value="AraC-bd_2"/>
</dbReference>